<organism evidence="15 16">
    <name type="scientific">Sphingomonas lycopersici</name>
    <dbReference type="NCBI Taxonomy" id="2951807"/>
    <lineage>
        <taxon>Bacteria</taxon>
        <taxon>Pseudomonadati</taxon>
        <taxon>Pseudomonadota</taxon>
        <taxon>Alphaproteobacteria</taxon>
        <taxon>Sphingomonadales</taxon>
        <taxon>Sphingomonadaceae</taxon>
        <taxon>Sphingomonas</taxon>
    </lineage>
</organism>
<evidence type="ECO:0000256" key="7">
    <source>
        <dbReference type="ARBA" id="ARBA00023136"/>
    </source>
</evidence>
<dbReference type="EMBL" id="JANFAV010000004">
    <property type="protein sequence ID" value="MCW6534712.1"/>
    <property type="molecule type" value="Genomic_DNA"/>
</dbReference>
<evidence type="ECO:0000256" key="2">
    <source>
        <dbReference type="ARBA" id="ARBA00022448"/>
    </source>
</evidence>
<dbReference type="Pfam" id="PF00593">
    <property type="entry name" value="TonB_dep_Rec_b-barrel"/>
    <property type="match status" value="1"/>
</dbReference>
<dbReference type="Proteomes" id="UP001165565">
    <property type="component" value="Unassembled WGS sequence"/>
</dbReference>
<evidence type="ECO:0000259" key="14">
    <source>
        <dbReference type="Pfam" id="PF07715"/>
    </source>
</evidence>
<keyword evidence="5 12" id="KW-0732">Signal</keyword>
<name>A0AA41Z644_9SPHN</name>
<evidence type="ECO:0000256" key="6">
    <source>
        <dbReference type="ARBA" id="ARBA00023077"/>
    </source>
</evidence>
<dbReference type="InterPro" id="IPR039426">
    <property type="entry name" value="TonB-dep_rcpt-like"/>
</dbReference>
<protein>
    <submittedName>
        <fullName evidence="15">TonB-dependent receptor</fullName>
    </submittedName>
</protein>
<dbReference type="RefSeq" id="WP_265268545.1">
    <property type="nucleotide sequence ID" value="NZ_JANFAV010000004.1"/>
</dbReference>
<sequence length="685" mass="74779">MRTIVAGLLVSSAIVAAPPVLAQAQDNDAAFGLGQIVVTAPKVEGVAIGGDTLSSDAIFAFDRQRLDDAVNLIPGVTASNTGGSRNERLILVRGFNRFQAPLSIDGVCVFLPADNRLDYGRFLTSDIAEVQVAKGYASVLDGPDGMGGAINLVTRKPTRPIEAQVQATLNLGRAVDYAGYNVAGLIGTRQDKYYAQASYARNDTDHWDLAGGFVPTPSENGGRRNLSAARDWRVNLKAGFTPNVTDEYSISYTKQSGMKLAPLSTTDPAAIQRAWTWPYWDISSVYFLSTTALGEMATLKTKIYYNQFDNLLSAWDDASETTQTRPRAFNSFYHDKAWGGSAQLDLRPLPGDTLSLAAFYRRDKHVEFQQSFPGGGFEPPQTSIEDGYSIALQNIAELAPALTFTAGISYDWKDLRRAEDYANNAFVFYPLVNHSALNGQGRLSWKPSETSELHASISDRTRFPTLFERFSSRFGGAVSNANLRPERAVNYEIGGSRRFGIWRAEGAIFYSHLTDVIVAEPFIFTSCTPAGVCTQNPVTKSFNLGRGNFYGGELSVTAQLLPGLAIGGNSTYTHRDLRDPGVPIFRPTDVPTHKAFIYADWSPVAAVHVRPSADIASDRWTVNTAGTAYFRTGNYVDVGLAADWDVSRRLTIGVGARNLLDRNYQLAAGYPEPGRSFFARVAARY</sequence>
<dbReference type="CDD" id="cd01347">
    <property type="entry name" value="ligand_gated_channel"/>
    <property type="match status" value="1"/>
</dbReference>
<dbReference type="PANTHER" id="PTHR30069">
    <property type="entry name" value="TONB-DEPENDENT OUTER MEMBRANE RECEPTOR"/>
    <property type="match status" value="1"/>
</dbReference>
<dbReference type="GO" id="GO:0015344">
    <property type="term" value="F:siderophore uptake transmembrane transporter activity"/>
    <property type="evidence" value="ECO:0007669"/>
    <property type="project" value="TreeGrafter"/>
</dbReference>
<evidence type="ECO:0000256" key="10">
    <source>
        <dbReference type="PROSITE-ProRule" id="PRU01360"/>
    </source>
</evidence>
<dbReference type="GO" id="GO:0009279">
    <property type="term" value="C:cell outer membrane"/>
    <property type="evidence" value="ECO:0007669"/>
    <property type="project" value="UniProtKB-SubCell"/>
</dbReference>
<keyword evidence="8 15" id="KW-0675">Receptor</keyword>
<evidence type="ECO:0000256" key="11">
    <source>
        <dbReference type="RuleBase" id="RU003357"/>
    </source>
</evidence>
<dbReference type="PROSITE" id="PS52016">
    <property type="entry name" value="TONB_DEPENDENT_REC_3"/>
    <property type="match status" value="1"/>
</dbReference>
<keyword evidence="2 10" id="KW-0813">Transport</keyword>
<dbReference type="GO" id="GO:0044718">
    <property type="term" value="P:siderophore transmembrane transport"/>
    <property type="evidence" value="ECO:0007669"/>
    <property type="project" value="TreeGrafter"/>
</dbReference>
<feature type="chain" id="PRO_5041433202" evidence="12">
    <location>
        <begin position="23"/>
        <end position="685"/>
    </location>
</feature>
<gene>
    <name evidence="15" type="ORF">NEE01_07920</name>
</gene>
<dbReference type="PANTHER" id="PTHR30069:SF29">
    <property type="entry name" value="HEMOGLOBIN AND HEMOGLOBIN-HAPTOGLOBIN-BINDING PROTEIN 1-RELATED"/>
    <property type="match status" value="1"/>
</dbReference>
<reference evidence="15" key="1">
    <citation type="submission" date="2022-06" db="EMBL/GenBank/DDBJ databases">
        <title>Sphingomonas sp. nov. isolated from rhizosphere soil of tomato.</title>
        <authorList>
            <person name="Dong H."/>
            <person name="Gao R."/>
        </authorList>
    </citation>
    <scope>NUCLEOTIDE SEQUENCE</scope>
    <source>
        <strain evidence="15">MMSM24</strain>
    </source>
</reference>
<evidence type="ECO:0000256" key="12">
    <source>
        <dbReference type="SAM" id="SignalP"/>
    </source>
</evidence>
<dbReference type="Gene3D" id="2.170.130.10">
    <property type="entry name" value="TonB-dependent receptor, plug domain"/>
    <property type="match status" value="1"/>
</dbReference>
<dbReference type="InterPro" id="IPR000531">
    <property type="entry name" value="Beta-barrel_TonB"/>
</dbReference>
<dbReference type="Pfam" id="PF07715">
    <property type="entry name" value="Plug"/>
    <property type="match status" value="1"/>
</dbReference>
<dbReference type="SUPFAM" id="SSF56935">
    <property type="entry name" value="Porins"/>
    <property type="match status" value="1"/>
</dbReference>
<evidence type="ECO:0000259" key="13">
    <source>
        <dbReference type="Pfam" id="PF00593"/>
    </source>
</evidence>
<keyword evidence="6 11" id="KW-0798">TonB box</keyword>
<dbReference type="AlphaFoldDB" id="A0AA41Z644"/>
<keyword evidence="4 10" id="KW-0812">Transmembrane</keyword>
<evidence type="ECO:0000256" key="3">
    <source>
        <dbReference type="ARBA" id="ARBA00022452"/>
    </source>
</evidence>
<comment type="caution">
    <text evidence="15">The sequence shown here is derived from an EMBL/GenBank/DDBJ whole genome shotgun (WGS) entry which is preliminary data.</text>
</comment>
<keyword evidence="3 10" id="KW-1134">Transmembrane beta strand</keyword>
<dbReference type="Gene3D" id="2.40.170.20">
    <property type="entry name" value="TonB-dependent receptor, beta-barrel domain"/>
    <property type="match status" value="1"/>
</dbReference>
<dbReference type="InterPro" id="IPR036942">
    <property type="entry name" value="Beta-barrel_TonB_sf"/>
</dbReference>
<dbReference type="InterPro" id="IPR012910">
    <property type="entry name" value="Plug_dom"/>
</dbReference>
<dbReference type="InterPro" id="IPR037066">
    <property type="entry name" value="Plug_dom_sf"/>
</dbReference>
<keyword evidence="9 10" id="KW-0998">Cell outer membrane</keyword>
<comment type="subcellular location">
    <subcellularLocation>
        <location evidence="1 10">Cell outer membrane</location>
        <topology evidence="1 10">Multi-pass membrane protein</topology>
    </subcellularLocation>
</comment>
<accession>A0AA41Z644</accession>
<evidence type="ECO:0000256" key="8">
    <source>
        <dbReference type="ARBA" id="ARBA00023170"/>
    </source>
</evidence>
<keyword evidence="7 10" id="KW-0472">Membrane</keyword>
<evidence type="ECO:0000256" key="5">
    <source>
        <dbReference type="ARBA" id="ARBA00022729"/>
    </source>
</evidence>
<comment type="similarity">
    <text evidence="10 11">Belongs to the TonB-dependent receptor family.</text>
</comment>
<proteinExistence type="inferred from homology"/>
<feature type="domain" description="TonB-dependent receptor-like beta-barrel" evidence="13">
    <location>
        <begin position="219"/>
        <end position="659"/>
    </location>
</feature>
<evidence type="ECO:0000313" key="15">
    <source>
        <dbReference type="EMBL" id="MCW6534712.1"/>
    </source>
</evidence>
<keyword evidence="16" id="KW-1185">Reference proteome</keyword>
<evidence type="ECO:0000256" key="4">
    <source>
        <dbReference type="ARBA" id="ARBA00022692"/>
    </source>
</evidence>
<evidence type="ECO:0000313" key="16">
    <source>
        <dbReference type="Proteomes" id="UP001165565"/>
    </source>
</evidence>
<evidence type="ECO:0000256" key="9">
    <source>
        <dbReference type="ARBA" id="ARBA00023237"/>
    </source>
</evidence>
<feature type="domain" description="TonB-dependent receptor plug" evidence="14">
    <location>
        <begin position="52"/>
        <end position="149"/>
    </location>
</feature>
<feature type="signal peptide" evidence="12">
    <location>
        <begin position="1"/>
        <end position="22"/>
    </location>
</feature>
<evidence type="ECO:0000256" key="1">
    <source>
        <dbReference type="ARBA" id="ARBA00004571"/>
    </source>
</evidence>